<proteinExistence type="predicted"/>
<keyword evidence="2" id="KW-1185">Reference proteome</keyword>
<reference evidence="1" key="1">
    <citation type="submission" date="2021-06" db="EMBL/GenBank/DDBJ databases">
        <authorList>
            <person name="Kallberg Y."/>
            <person name="Tangrot J."/>
            <person name="Rosling A."/>
        </authorList>
    </citation>
    <scope>NUCLEOTIDE SEQUENCE</scope>
    <source>
        <strain evidence="1">IN212</strain>
    </source>
</reference>
<feature type="non-terminal residue" evidence="1">
    <location>
        <position position="67"/>
    </location>
</feature>
<gene>
    <name evidence="1" type="ORF">RFULGI_LOCUS10972</name>
</gene>
<comment type="caution">
    <text evidence="1">The sequence shown here is derived from an EMBL/GenBank/DDBJ whole genome shotgun (WGS) entry which is preliminary data.</text>
</comment>
<protein>
    <submittedName>
        <fullName evidence="1">17189_t:CDS:1</fullName>
    </submittedName>
</protein>
<accession>A0A9N9HZ07</accession>
<dbReference type="AlphaFoldDB" id="A0A9N9HZ07"/>
<name>A0A9N9HZ07_9GLOM</name>
<evidence type="ECO:0000313" key="2">
    <source>
        <dbReference type="Proteomes" id="UP000789396"/>
    </source>
</evidence>
<evidence type="ECO:0000313" key="1">
    <source>
        <dbReference type="EMBL" id="CAG8713108.1"/>
    </source>
</evidence>
<dbReference type="Proteomes" id="UP000789396">
    <property type="component" value="Unassembled WGS sequence"/>
</dbReference>
<sequence>YNLYMTDLITALNNENGTKTRKRKFDPDKMWAKCRTCGEAGNIENMLWQKIPFANGNGQVLFGCYEG</sequence>
<dbReference type="EMBL" id="CAJVPZ010022802">
    <property type="protein sequence ID" value="CAG8713108.1"/>
    <property type="molecule type" value="Genomic_DNA"/>
</dbReference>
<organism evidence="1 2">
    <name type="scientific">Racocetra fulgida</name>
    <dbReference type="NCBI Taxonomy" id="60492"/>
    <lineage>
        <taxon>Eukaryota</taxon>
        <taxon>Fungi</taxon>
        <taxon>Fungi incertae sedis</taxon>
        <taxon>Mucoromycota</taxon>
        <taxon>Glomeromycotina</taxon>
        <taxon>Glomeromycetes</taxon>
        <taxon>Diversisporales</taxon>
        <taxon>Gigasporaceae</taxon>
        <taxon>Racocetra</taxon>
    </lineage>
</organism>